<feature type="transmembrane region" description="Helical" evidence="1">
    <location>
        <begin position="6"/>
        <end position="24"/>
    </location>
</feature>
<feature type="transmembrane region" description="Helical" evidence="1">
    <location>
        <begin position="202"/>
        <end position="221"/>
    </location>
</feature>
<evidence type="ECO:0000313" key="3">
    <source>
        <dbReference type="Proteomes" id="UP001596171"/>
    </source>
</evidence>
<gene>
    <name evidence="2" type="ORF">ACFP1L_00620</name>
</gene>
<evidence type="ECO:0000256" key="1">
    <source>
        <dbReference type="SAM" id="Phobius"/>
    </source>
</evidence>
<proteinExistence type="predicted"/>
<sequence length="427" mass="47230">MTYLLYTLSLISSCYEMVIIGLAFRERLTWRFSLSWLGIILALQFLQQAATAWWSQLPLALIWIVPLTIVDTIMATRLLNTHWLIVLPIILSLNALKRLIGGIGGTFLKFALSADDPMRLRQAIGLGDLTASINLIGAAALGLPIIILIGLLAHHFVSRTNVLAFFQQVKVATSDYWLVFLEYAAYVLAYCYALEQPVVTQTYIAVVATLVFGTTTAYLVINNNNRLTDNQLLAQVTTTNEQLVQHQTQLESFHDDYRNTLLNLNHYIRNNDVAGLKAYYQKLAGAPAASPLTTTTITTLNQLNNPELRGLIYAKVETAASRGVQLQLNLTQPIIIKADHPIKVGRLLGNLLDTAIDNAAQTDQPVTLTIQALPREVVQLQVSYTVSETTSQWSASLPDQQSLADDQLQVTTQLNDQQVVATLTITA</sequence>
<feature type="transmembrane region" description="Helical" evidence="1">
    <location>
        <begin position="133"/>
        <end position="156"/>
    </location>
</feature>
<feature type="transmembrane region" description="Helical" evidence="1">
    <location>
        <begin position="176"/>
        <end position="195"/>
    </location>
</feature>
<dbReference type="Gene3D" id="3.30.565.10">
    <property type="entry name" value="Histidine kinase-like ATPase, C-terminal domain"/>
    <property type="match status" value="1"/>
</dbReference>
<keyword evidence="1" id="KW-0812">Transmembrane</keyword>
<organism evidence="2 3">
    <name type="scientific">Lactiplantibacillus nangangensis</name>
    <dbReference type="NCBI Taxonomy" id="2559917"/>
    <lineage>
        <taxon>Bacteria</taxon>
        <taxon>Bacillati</taxon>
        <taxon>Bacillota</taxon>
        <taxon>Bacilli</taxon>
        <taxon>Lactobacillales</taxon>
        <taxon>Lactobacillaceae</taxon>
        <taxon>Lactiplantibacillus</taxon>
    </lineage>
</organism>
<reference evidence="3" key="1">
    <citation type="journal article" date="2019" name="Int. J. Syst. Evol. Microbiol.">
        <title>The Global Catalogue of Microorganisms (GCM) 10K type strain sequencing project: providing services to taxonomists for standard genome sequencing and annotation.</title>
        <authorList>
            <consortium name="The Broad Institute Genomics Platform"/>
            <consortium name="The Broad Institute Genome Sequencing Center for Infectious Disease"/>
            <person name="Wu L."/>
            <person name="Ma J."/>
        </authorList>
    </citation>
    <scope>NUCLEOTIDE SEQUENCE [LARGE SCALE GENOMIC DNA]</scope>
    <source>
        <strain evidence="3">CCM 8930</strain>
    </source>
</reference>
<dbReference type="PANTHER" id="PTHR40448">
    <property type="entry name" value="TWO-COMPONENT SENSOR HISTIDINE KINASE"/>
    <property type="match status" value="1"/>
</dbReference>
<protein>
    <submittedName>
        <fullName evidence="2">Uncharacterized protein</fullName>
    </submittedName>
</protein>
<keyword evidence="3" id="KW-1185">Reference proteome</keyword>
<dbReference type="RefSeq" id="WP_137616169.1">
    <property type="nucleotide sequence ID" value="NZ_BJDI01000007.1"/>
</dbReference>
<feature type="transmembrane region" description="Helical" evidence="1">
    <location>
        <begin position="36"/>
        <end position="65"/>
    </location>
</feature>
<dbReference type="EMBL" id="JBHSSE010000002">
    <property type="protein sequence ID" value="MFC6200394.1"/>
    <property type="molecule type" value="Genomic_DNA"/>
</dbReference>
<accession>A0ABW1SGD2</accession>
<dbReference type="Proteomes" id="UP001596171">
    <property type="component" value="Unassembled WGS sequence"/>
</dbReference>
<dbReference type="InterPro" id="IPR036890">
    <property type="entry name" value="HATPase_C_sf"/>
</dbReference>
<feature type="transmembrane region" description="Helical" evidence="1">
    <location>
        <begin position="85"/>
        <end position="112"/>
    </location>
</feature>
<keyword evidence="1" id="KW-1133">Transmembrane helix</keyword>
<keyword evidence="1" id="KW-0472">Membrane</keyword>
<evidence type="ECO:0000313" key="2">
    <source>
        <dbReference type="EMBL" id="MFC6200394.1"/>
    </source>
</evidence>
<comment type="caution">
    <text evidence="2">The sequence shown here is derived from an EMBL/GenBank/DDBJ whole genome shotgun (WGS) entry which is preliminary data.</text>
</comment>
<name>A0ABW1SGD2_9LACO</name>
<dbReference type="PANTHER" id="PTHR40448:SF1">
    <property type="entry name" value="TWO-COMPONENT SENSOR HISTIDINE KINASE"/>
    <property type="match status" value="1"/>
</dbReference>